<comment type="caution">
    <text evidence="2">The sequence shown here is derived from an EMBL/GenBank/DDBJ whole genome shotgun (WGS) entry which is preliminary data.</text>
</comment>
<feature type="transmembrane region" description="Helical" evidence="1">
    <location>
        <begin position="66"/>
        <end position="85"/>
    </location>
</feature>
<dbReference type="RefSeq" id="WP_136339737.1">
    <property type="nucleotide sequence ID" value="NZ_SSMD01000006.1"/>
</dbReference>
<keyword evidence="1" id="KW-0812">Transmembrane</keyword>
<name>A0A4S3M712_9RHOB</name>
<evidence type="ECO:0000313" key="2">
    <source>
        <dbReference type="EMBL" id="THD72840.1"/>
    </source>
</evidence>
<protein>
    <submittedName>
        <fullName evidence="2">Uncharacterized protein</fullName>
    </submittedName>
</protein>
<sequence length="86" mass="9716">MAEYVIRFRNLSSDAPETPQRERIDAPTQQAAIAALKERLPGQELRIEKIVNETPTPKKRKTRAEWIILALVVVLGGVNLLSRALR</sequence>
<evidence type="ECO:0000256" key="1">
    <source>
        <dbReference type="SAM" id="Phobius"/>
    </source>
</evidence>
<evidence type="ECO:0000313" key="3">
    <source>
        <dbReference type="Proteomes" id="UP000306113"/>
    </source>
</evidence>
<proteinExistence type="predicted"/>
<dbReference type="OrthoDB" id="9905345at2"/>
<gene>
    <name evidence="2" type="ORF">E7681_13000</name>
</gene>
<dbReference type="Proteomes" id="UP000306113">
    <property type="component" value="Unassembled WGS sequence"/>
</dbReference>
<dbReference type="AlphaFoldDB" id="A0A4S3M712"/>
<dbReference type="EMBL" id="SSMD01000006">
    <property type="protein sequence ID" value="THD72840.1"/>
    <property type="molecule type" value="Genomic_DNA"/>
</dbReference>
<reference evidence="2 3" key="1">
    <citation type="submission" date="2019-04" db="EMBL/GenBank/DDBJ databases">
        <title>Draft genome sequence of Youngimonas vesicularis.</title>
        <authorList>
            <person name="Hameed A."/>
        </authorList>
    </citation>
    <scope>NUCLEOTIDE SEQUENCE [LARGE SCALE GENOMIC DNA]</scope>
    <source>
        <strain evidence="2 3">CC-AMW-E</strain>
    </source>
</reference>
<keyword evidence="1" id="KW-0472">Membrane</keyword>
<keyword evidence="3" id="KW-1185">Reference proteome</keyword>
<keyword evidence="1" id="KW-1133">Transmembrane helix</keyword>
<accession>A0A4S3M712</accession>
<organism evidence="2 3">
    <name type="scientific">Thalassobius vesicularis</name>
    <dbReference type="NCBI Taxonomy" id="1294297"/>
    <lineage>
        <taxon>Bacteria</taxon>
        <taxon>Pseudomonadati</taxon>
        <taxon>Pseudomonadota</taxon>
        <taxon>Alphaproteobacteria</taxon>
        <taxon>Rhodobacterales</taxon>
        <taxon>Roseobacteraceae</taxon>
        <taxon>Thalassovita</taxon>
    </lineage>
</organism>